<keyword evidence="2" id="KW-0808">Transferase</keyword>
<dbReference type="OrthoDB" id="419022at2759"/>
<dbReference type="AlphaFoldDB" id="A0A7J6NBJ3"/>
<dbReference type="PANTHER" id="PTHR23416">
    <property type="entry name" value="SIALIC ACID SYNTHASE-RELATED"/>
    <property type="match status" value="1"/>
</dbReference>
<evidence type="ECO:0000256" key="1">
    <source>
        <dbReference type="ARBA" id="ARBA00007274"/>
    </source>
</evidence>
<sequence>MLSLYSYECPQNYPRNSMNASKEEYLTLMRSGKLFKLEADLFRQWYTRAKELCKRYNATDQFSNSEDDDCRREKILRELLGVCGNRPEIEPPFRCDFGFNITIGDFFVAEPKLVILDASSVEIGNNVNFGHGVHLYAADHPRAASARGTWTMFGSPIKIGNNVSLGSGTLVMSGVTIGDGCVVQPGSVVTKDIPPRVVAGGNPCRVLQL</sequence>
<evidence type="ECO:0000313" key="5">
    <source>
        <dbReference type="Proteomes" id="UP000541610"/>
    </source>
</evidence>
<dbReference type="Pfam" id="PF12464">
    <property type="entry name" value="Mac"/>
    <property type="match status" value="1"/>
</dbReference>
<organism evidence="4 5">
    <name type="scientific">Perkinsus olseni</name>
    <name type="common">Perkinsus atlanticus</name>
    <dbReference type="NCBI Taxonomy" id="32597"/>
    <lineage>
        <taxon>Eukaryota</taxon>
        <taxon>Sar</taxon>
        <taxon>Alveolata</taxon>
        <taxon>Perkinsozoa</taxon>
        <taxon>Perkinsea</taxon>
        <taxon>Perkinsida</taxon>
        <taxon>Perkinsidae</taxon>
        <taxon>Perkinsus</taxon>
    </lineage>
</organism>
<name>A0A7J6NBJ3_PEROL</name>
<dbReference type="PANTHER" id="PTHR23416:SF23">
    <property type="entry name" value="ACETYLTRANSFERASE C18B11.09C-RELATED"/>
    <property type="match status" value="1"/>
</dbReference>
<protein>
    <recommendedName>
        <fullName evidence="3">Maltose/galactoside acetyltransferase domain-containing protein</fullName>
    </recommendedName>
</protein>
<dbReference type="EMBL" id="JABANP010000542">
    <property type="protein sequence ID" value="KAF4681124.1"/>
    <property type="molecule type" value="Genomic_DNA"/>
</dbReference>
<dbReference type="Gene3D" id="2.160.10.10">
    <property type="entry name" value="Hexapeptide repeat proteins"/>
    <property type="match status" value="1"/>
</dbReference>
<evidence type="ECO:0000256" key="2">
    <source>
        <dbReference type="ARBA" id="ARBA00022679"/>
    </source>
</evidence>
<comment type="caution">
    <text evidence="4">The sequence shown here is derived from an EMBL/GenBank/DDBJ whole genome shotgun (WGS) entry which is preliminary data.</text>
</comment>
<evidence type="ECO:0000259" key="3">
    <source>
        <dbReference type="Pfam" id="PF12464"/>
    </source>
</evidence>
<comment type="similarity">
    <text evidence="1">Belongs to the transferase hexapeptide repeat family.</text>
</comment>
<dbReference type="GO" id="GO:0016407">
    <property type="term" value="F:acetyltransferase activity"/>
    <property type="evidence" value="ECO:0007669"/>
    <property type="project" value="InterPro"/>
</dbReference>
<dbReference type="SUPFAM" id="SSF51161">
    <property type="entry name" value="Trimeric LpxA-like enzymes"/>
    <property type="match status" value="1"/>
</dbReference>
<evidence type="ECO:0000313" key="4">
    <source>
        <dbReference type="EMBL" id="KAF4681124.1"/>
    </source>
</evidence>
<dbReference type="InterPro" id="IPR051159">
    <property type="entry name" value="Hexapeptide_acetyltransf"/>
</dbReference>
<dbReference type="InterPro" id="IPR024688">
    <property type="entry name" value="Mac_dom"/>
</dbReference>
<proteinExistence type="inferred from homology"/>
<dbReference type="InterPro" id="IPR011004">
    <property type="entry name" value="Trimer_LpxA-like_sf"/>
</dbReference>
<feature type="domain" description="Maltose/galactoside acetyltransferase" evidence="3">
    <location>
        <begin position="29"/>
        <end position="84"/>
    </location>
</feature>
<reference evidence="4 5" key="1">
    <citation type="submission" date="2020-04" db="EMBL/GenBank/DDBJ databases">
        <title>Perkinsus olseni comparative genomics.</title>
        <authorList>
            <person name="Bogema D.R."/>
        </authorList>
    </citation>
    <scope>NUCLEOTIDE SEQUENCE [LARGE SCALE GENOMIC DNA]</scope>
    <source>
        <strain evidence="4">00978-12</strain>
    </source>
</reference>
<gene>
    <name evidence="4" type="ORF">FOZ60_012566</name>
</gene>
<dbReference type="Proteomes" id="UP000541610">
    <property type="component" value="Unassembled WGS sequence"/>
</dbReference>
<dbReference type="InterPro" id="IPR001451">
    <property type="entry name" value="Hexapep"/>
</dbReference>
<dbReference type="CDD" id="cd03357">
    <property type="entry name" value="LbH_MAT_GAT"/>
    <property type="match status" value="1"/>
</dbReference>
<dbReference type="GO" id="GO:0008374">
    <property type="term" value="F:O-acyltransferase activity"/>
    <property type="evidence" value="ECO:0007669"/>
    <property type="project" value="TreeGrafter"/>
</dbReference>
<dbReference type="Pfam" id="PF00132">
    <property type="entry name" value="Hexapep"/>
    <property type="match status" value="1"/>
</dbReference>
<accession>A0A7J6NBJ3</accession>